<dbReference type="Proteomes" id="UP001258315">
    <property type="component" value="Unassembled WGS sequence"/>
</dbReference>
<dbReference type="Gene3D" id="1.20.120.450">
    <property type="entry name" value="dinb family like domain"/>
    <property type="match status" value="1"/>
</dbReference>
<protein>
    <recommendedName>
        <fullName evidence="1">DinB-like domain-containing protein</fullName>
    </recommendedName>
</protein>
<dbReference type="InterPro" id="IPR024775">
    <property type="entry name" value="DinB-like"/>
</dbReference>
<name>A0ABU3GTC9_9SPHI</name>
<evidence type="ECO:0000259" key="1">
    <source>
        <dbReference type="Pfam" id="PF12867"/>
    </source>
</evidence>
<dbReference type="Pfam" id="PF12867">
    <property type="entry name" value="DinB_2"/>
    <property type="match status" value="1"/>
</dbReference>
<evidence type="ECO:0000313" key="3">
    <source>
        <dbReference type="Proteomes" id="UP001258315"/>
    </source>
</evidence>
<reference evidence="3" key="1">
    <citation type="submission" date="2023-07" db="EMBL/GenBank/DDBJ databases">
        <title>Functional and genomic diversity of the sorghum phyllosphere microbiome.</title>
        <authorList>
            <person name="Shade A."/>
        </authorList>
    </citation>
    <scope>NUCLEOTIDE SEQUENCE [LARGE SCALE GENOMIC DNA]</scope>
    <source>
        <strain evidence="3">SORGH_AS_0422</strain>
    </source>
</reference>
<keyword evidence="3" id="KW-1185">Reference proteome</keyword>
<accession>A0ABU3GTC9</accession>
<dbReference type="SUPFAM" id="SSF109854">
    <property type="entry name" value="DinB/YfiT-like putative metalloenzymes"/>
    <property type="match status" value="1"/>
</dbReference>
<evidence type="ECO:0000313" key="2">
    <source>
        <dbReference type="EMBL" id="MDT3403038.1"/>
    </source>
</evidence>
<comment type="caution">
    <text evidence="2">The sequence shown here is derived from an EMBL/GenBank/DDBJ whole genome shotgun (WGS) entry which is preliminary data.</text>
</comment>
<dbReference type="EMBL" id="JAVLVU010000001">
    <property type="protein sequence ID" value="MDT3403038.1"/>
    <property type="molecule type" value="Genomic_DNA"/>
</dbReference>
<proteinExistence type="predicted"/>
<feature type="domain" description="DinB-like" evidence="1">
    <location>
        <begin position="12"/>
        <end position="163"/>
    </location>
</feature>
<sequence length="173" mass="19752">MNLANEHKAIIAALDNYRHLLDQIPDEQFNVTPPLGGWSYAEVYSHIMQVSLASYVAAERCCNKTGVSTAKGLNWTGAMVFLLGRFPGKRKTPETVANLTKNITKEEARNLIIKMRKRLDDIWPTVYNAPNDYKISHPSLGMLNAKQWLKFIRIHLQHHVKQLNRIKNSFPQG</sequence>
<dbReference type="RefSeq" id="WP_311949787.1">
    <property type="nucleotide sequence ID" value="NZ_JAVLVU010000001.1"/>
</dbReference>
<organism evidence="2 3">
    <name type="scientific">Mucilaginibacter terrae</name>
    <dbReference type="NCBI Taxonomy" id="1955052"/>
    <lineage>
        <taxon>Bacteria</taxon>
        <taxon>Pseudomonadati</taxon>
        <taxon>Bacteroidota</taxon>
        <taxon>Sphingobacteriia</taxon>
        <taxon>Sphingobacteriales</taxon>
        <taxon>Sphingobacteriaceae</taxon>
        <taxon>Mucilaginibacter</taxon>
    </lineage>
</organism>
<dbReference type="InterPro" id="IPR034660">
    <property type="entry name" value="DinB/YfiT-like"/>
</dbReference>
<gene>
    <name evidence="2" type="ORF">QE417_002110</name>
</gene>